<dbReference type="GO" id="GO:0033290">
    <property type="term" value="C:eukaryotic 48S preinitiation complex"/>
    <property type="evidence" value="ECO:0007669"/>
    <property type="project" value="UniProtKB-UniRule"/>
</dbReference>
<evidence type="ECO:0000259" key="6">
    <source>
        <dbReference type="PROSITE" id="PS50250"/>
    </source>
</evidence>
<dbReference type="EnsemblMetazoa" id="XM_003388721.3">
    <property type="protein sequence ID" value="XP_003388769.1"/>
    <property type="gene ID" value="LOC100633183"/>
</dbReference>
<dbReference type="InterPro" id="IPR000717">
    <property type="entry name" value="PCI_dom"/>
</dbReference>
<dbReference type="PROSITE" id="PS50250">
    <property type="entry name" value="PCI"/>
    <property type="match status" value="1"/>
</dbReference>
<dbReference type="OrthoDB" id="10267031at2759"/>
<dbReference type="FunCoup" id="A0A1X7U8L3">
    <property type="interactions" value="948"/>
</dbReference>
<keyword evidence="8" id="KW-1185">Reference proteome</keyword>
<dbReference type="EnsemblMetazoa" id="Aqu2.1.23796_001">
    <property type="protein sequence ID" value="Aqu2.1.23796_001"/>
    <property type="gene ID" value="Aqu2.1.23796"/>
</dbReference>
<accession>A0A1X7U8L3</accession>
<dbReference type="GO" id="GO:0071541">
    <property type="term" value="C:eukaryotic translation initiation factor 3 complex, eIF3m"/>
    <property type="evidence" value="ECO:0007669"/>
    <property type="project" value="UniProtKB-UniRule"/>
</dbReference>
<keyword evidence="2 5" id="KW-0963">Cytoplasm</keyword>
<evidence type="ECO:0000256" key="3">
    <source>
        <dbReference type="ARBA" id="ARBA00022540"/>
    </source>
</evidence>
<evidence type="ECO:0000256" key="1">
    <source>
        <dbReference type="ARBA" id="ARBA00008482"/>
    </source>
</evidence>
<reference evidence="7" key="2">
    <citation type="submission" date="2017-05" db="UniProtKB">
        <authorList>
            <consortium name="EnsemblMetazoa"/>
        </authorList>
    </citation>
    <scope>IDENTIFICATION</scope>
</reference>
<dbReference type="InParanoid" id="A0A1X7U8L3"/>
<dbReference type="PANTHER" id="PTHR15350">
    <property type="entry name" value="COP9 SIGNALOSOME COMPLEX SUBUNIT 7/DENDRITIC CELL PROTEIN GA17"/>
    <property type="match status" value="1"/>
</dbReference>
<evidence type="ECO:0000256" key="4">
    <source>
        <dbReference type="ARBA" id="ARBA00022917"/>
    </source>
</evidence>
<comment type="similarity">
    <text evidence="5">Belongs to the eIF-3 subunit M family.</text>
</comment>
<dbReference type="AlphaFoldDB" id="A0A1X7U8L3"/>
<dbReference type="PANTHER" id="PTHR15350:SF2">
    <property type="entry name" value="EUKARYOTIC TRANSLATION INITIATION FACTOR 3 SUBUNIT M"/>
    <property type="match status" value="1"/>
</dbReference>
<dbReference type="GO" id="GO:0016282">
    <property type="term" value="C:eukaryotic 43S preinitiation complex"/>
    <property type="evidence" value="ECO:0007669"/>
    <property type="project" value="UniProtKB-UniRule"/>
</dbReference>
<gene>
    <name evidence="7" type="primary">100633183</name>
</gene>
<dbReference type="Pfam" id="PF01399">
    <property type="entry name" value="PCI"/>
    <property type="match status" value="1"/>
</dbReference>
<dbReference type="Proteomes" id="UP000007879">
    <property type="component" value="Unassembled WGS sequence"/>
</dbReference>
<name>A0A1X7U8L3_AMPQE</name>
<protein>
    <recommendedName>
        <fullName evidence="5">Eukaryotic translation initiation factor 3 subunit M</fullName>
        <shortName evidence="5">eIF3m</shortName>
    </recommendedName>
</protein>
<dbReference type="eggNOG" id="KOG2753">
    <property type="taxonomic scope" value="Eukaryota"/>
</dbReference>
<evidence type="ECO:0000313" key="8">
    <source>
        <dbReference type="Proteomes" id="UP000007879"/>
    </source>
</evidence>
<dbReference type="KEGG" id="aqu:100633183"/>
<feature type="domain" description="PCI" evidence="6">
    <location>
        <begin position="193"/>
        <end position="352"/>
    </location>
</feature>
<dbReference type="GO" id="GO:0003743">
    <property type="term" value="F:translation initiation factor activity"/>
    <property type="evidence" value="ECO:0007669"/>
    <property type="project" value="UniProtKB-UniRule"/>
</dbReference>
<keyword evidence="3 5" id="KW-0396">Initiation factor</keyword>
<dbReference type="InterPro" id="IPR045237">
    <property type="entry name" value="COPS7/eIF3m"/>
</dbReference>
<dbReference type="SMART" id="SM00088">
    <property type="entry name" value="PINT"/>
    <property type="match status" value="1"/>
</dbReference>
<evidence type="ECO:0000256" key="5">
    <source>
        <dbReference type="HAMAP-Rule" id="MF_03012"/>
    </source>
</evidence>
<evidence type="ECO:0000256" key="2">
    <source>
        <dbReference type="ARBA" id="ARBA00022490"/>
    </source>
</evidence>
<dbReference type="STRING" id="400682.A0A1X7U8L3"/>
<dbReference type="OMA" id="VCLKALW"/>
<comment type="subcellular location">
    <subcellularLocation>
        <location evidence="5">Cytoplasm</location>
    </subcellularLocation>
</comment>
<organism evidence="7">
    <name type="scientific">Amphimedon queenslandica</name>
    <name type="common">Sponge</name>
    <dbReference type="NCBI Taxonomy" id="400682"/>
    <lineage>
        <taxon>Eukaryota</taxon>
        <taxon>Metazoa</taxon>
        <taxon>Porifera</taxon>
        <taxon>Demospongiae</taxon>
        <taxon>Heteroscleromorpha</taxon>
        <taxon>Haplosclerida</taxon>
        <taxon>Niphatidae</taxon>
        <taxon>Amphimedon</taxon>
    </lineage>
</organism>
<dbReference type="HAMAP" id="MF_03012">
    <property type="entry name" value="eIF3m"/>
    <property type="match status" value="1"/>
</dbReference>
<dbReference type="InterPro" id="IPR027528">
    <property type="entry name" value="eIF3m"/>
</dbReference>
<comment type="subunit">
    <text evidence="5">Component of the eukaryotic translation initiation factor 3 (eIF-3) complex.</text>
</comment>
<dbReference type="GO" id="GO:0001732">
    <property type="term" value="P:formation of cytoplasmic translation initiation complex"/>
    <property type="evidence" value="ECO:0007669"/>
    <property type="project" value="UniProtKB-UniRule"/>
</dbReference>
<comment type="function">
    <text evidence="5">Component of the eukaryotic translation initiation factor 3 (eIF-3) complex, which is involved in protein synthesis of a specialized repertoire of mRNAs and, together with other initiation factors, stimulates binding of mRNA and methionyl-tRNAi to the 40S ribosome. The eIF-3 complex specifically targets and initiates translation of a subset of mRNAs involved in cell proliferation.</text>
</comment>
<comment type="similarity">
    <text evidence="1">Belongs to the CSN7/EIF3M family. CSN7 subfamily.</text>
</comment>
<evidence type="ECO:0000313" key="7">
    <source>
        <dbReference type="EnsemblMetazoa" id="Aqu2.1.23796_001"/>
    </source>
</evidence>
<proteinExistence type="inferred from homology"/>
<keyword evidence="4 5" id="KW-0648">Protein biosynthesis</keyword>
<sequence length="394" mass="45239">MTEILGPIKSFTAFIDLTEGAQIEELRKLLIENGLIEANEEEDEEKEPLERLISVINLMRNVFEKQDKTIQELESILLSIASLLHIVPKESSAKLLSDLCSTALAGTTPSNARQRLRLLDLLFYQFDVKSRMASVVFWHKLKMSVQYGLGSQLVIDIDKLKKWMVNWSFSIDEKQRAYKLVWELYKTTDKKSISCRALTELVSTYDSDNEENISTLVTELVVMAISDPDRYIFSDLLDIEAVKLQYSEKIYQLLEVFSSGMYGSFLKFCDANPGYLDQLGLEYEHCKHKIQVLTLLSLAEGESEIPFASCLTELQIDIDSFEQLVIDAIRYKLLSARIDHVNEKVIITNCVRRTFGLNEWNLIHDSLLSWKNNISHFRSNLKSFQLLPVGDQKT</sequence>
<reference evidence="8" key="1">
    <citation type="journal article" date="2010" name="Nature">
        <title>The Amphimedon queenslandica genome and the evolution of animal complexity.</title>
        <authorList>
            <person name="Srivastava M."/>
            <person name="Simakov O."/>
            <person name="Chapman J."/>
            <person name="Fahey B."/>
            <person name="Gauthier M.E."/>
            <person name="Mitros T."/>
            <person name="Richards G.S."/>
            <person name="Conaco C."/>
            <person name="Dacre M."/>
            <person name="Hellsten U."/>
            <person name="Larroux C."/>
            <person name="Putnam N.H."/>
            <person name="Stanke M."/>
            <person name="Adamska M."/>
            <person name="Darling A."/>
            <person name="Degnan S.M."/>
            <person name="Oakley T.H."/>
            <person name="Plachetzki D.C."/>
            <person name="Zhai Y."/>
            <person name="Adamski M."/>
            <person name="Calcino A."/>
            <person name="Cummins S.F."/>
            <person name="Goodstein D.M."/>
            <person name="Harris C."/>
            <person name="Jackson D.J."/>
            <person name="Leys S.P."/>
            <person name="Shu S."/>
            <person name="Woodcroft B.J."/>
            <person name="Vervoort M."/>
            <person name="Kosik K.S."/>
            <person name="Manning G."/>
            <person name="Degnan B.M."/>
            <person name="Rokhsar D.S."/>
        </authorList>
    </citation>
    <scope>NUCLEOTIDE SEQUENCE [LARGE SCALE GENOMIC DNA]</scope>
</reference>